<sequence length="395" mass="46411">MAVATLKPHLAAQIYDNIFDRIYQASEFRDIFNGRFEGNYYNNTSDSGSSYHDFVIDDPPRIFTYERVSAQYLLKVALPNKFAFRRFLYFLKTNFTLRFRKKQIYLHHSDPSATYFKGQALGAKREHYFKKFYNYATKVSFYKVELGTEAAVSSFVRRLENLFDLRHIDMTGEHGISAEILPKMAKVFAKLPCFDVDARTFIAILEESTVSFPHLEYLKLVGNIKRINKIVTTSERFPLLRAVEIVPEDMMHETNKLIFAENPFPTIKNFTLSIDDNADDAFTEADFELIKNWLKKFPSLTEAKIVIKKWIFEYPHDDPKREERLHAAFQSTDFGGAYLDLTFHVECDSYGPHEELEERFACFEYDDRFKYSTFIHNDSMPGKKFEHILNLKLDW</sequence>
<name>A0A7E4W8K5_PANRE</name>
<reference evidence="2" key="2">
    <citation type="submission" date="2020-10" db="UniProtKB">
        <authorList>
            <consortium name="WormBaseParasite"/>
        </authorList>
    </citation>
    <scope>IDENTIFICATION</scope>
</reference>
<accession>A0A7E4W8K5</accession>
<reference evidence="1" key="1">
    <citation type="journal article" date="2013" name="Genetics">
        <title>The draft genome and transcriptome of Panagrellus redivivus are shaped by the harsh demands of a free-living lifestyle.</title>
        <authorList>
            <person name="Srinivasan J."/>
            <person name="Dillman A.R."/>
            <person name="Macchietto M.G."/>
            <person name="Heikkinen L."/>
            <person name="Lakso M."/>
            <person name="Fracchia K.M."/>
            <person name="Antoshechkin I."/>
            <person name="Mortazavi A."/>
            <person name="Wong G."/>
            <person name="Sternberg P.W."/>
        </authorList>
    </citation>
    <scope>NUCLEOTIDE SEQUENCE [LARGE SCALE GENOMIC DNA]</scope>
    <source>
        <strain evidence="1">MT8872</strain>
    </source>
</reference>
<evidence type="ECO:0000313" key="2">
    <source>
        <dbReference type="WBParaSite" id="Pan_g8261.t1"/>
    </source>
</evidence>
<evidence type="ECO:0000313" key="1">
    <source>
        <dbReference type="Proteomes" id="UP000492821"/>
    </source>
</evidence>
<keyword evidence="1" id="KW-1185">Reference proteome</keyword>
<proteinExistence type="predicted"/>
<dbReference type="AlphaFoldDB" id="A0A7E4W8K5"/>
<dbReference type="WBParaSite" id="Pan_g8261.t1">
    <property type="protein sequence ID" value="Pan_g8261.t1"/>
    <property type="gene ID" value="Pan_g8261"/>
</dbReference>
<protein>
    <submittedName>
        <fullName evidence="2">FTH domain-containing protein</fullName>
    </submittedName>
</protein>
<dbReference type="Proteomes" id="UP000492821">
    <property type="component" value="Unassembled WGS sequence"/>
</dbReference>
<organism evidence="1 2">
    <name type="scientific">Panagrellus redivivus</name>
    <name type="common">Microworm</name>
    <dbReference type="NCBI Taxonomy" id="6233"/>
    <lineage>
        <taxon>Eukaryota</taxon>
        <taxon>Metazoa</taxon>
        <taxon>Ecdysozoa</taxon>
        <taxon>Nematoda</taxon>
        <taxon>Chromadorea</taxon>
        <taxon>Rhabditida</taxon>
        <taxon>Tylenchina</taxon>
        <taxon>Panagrolaimomorpha</taxon>
        <taxon>Panagrolaimoidea</taxon>
        <taxon>Panagrolaimidae</taxon>
        <taxon>Panagrellus</taxon>
    </lineage>
</organism>